<dbReference type="HOGENOM" id="CLU_471043_0_0_1"/>
<keyword evidence="4" id="KW-1185">Reference proteome</keyword>
<feature type="coiled-coil region" evidence="1">
    <location>
        <begin position="254"/>
        <end position="295"/>
    </location>
</feature>
<evidence type="ECO:0000313" key="3">
    <source>
        <dbReference type="EMBL" id="KIM96599.1"/>
    </source>
</evidence>
<dbReference type="InParanoid" id="A0A0C3GZN7"/>
<gene>
    <name evidence="3" type="ORF">OIDMADRAFT_33227</name>
</gene>
<sequence length="610" mass="68109">MEQGTSMPAGTEFDPHRYGLGDMKAEPPNGEGESSTRASSQSNVKLESHDKKTSYALSLQNACNVAYQRVKNNNIIANTNWASPLATAPSAISTMAILLKAADKEAAAGLEIESQDVRGVDGTTVVGSLPSKYFHTNLQHCSDVGRLAFLDAQHGMSTIRAIARSMIAEEGSIGHIIDLLEDPEDARYNLKPEIEALKKTAKKCLASATAITAKFEYWYLVIICLKKTSLSKRGDIVKEKDVTVTKKSDAAQDEVKYKEEKLALEEKIKTVQKKLDAAERDVDRAQTEVDRLRYAPLIPEPSVLEEIDRVQRSIPKTPPPVKDRGLLWDIKDAFVGKSKEHEEEDGAIRRAHLIRIQKMQDEALQQAREQRDHQRKLAAERLKDARDIEDKTAFALAAAYNELCNSNYQLSEAKTNLEKAKGELELLSNKEIELEGIMTILDNSTKNLGKLKEQIEPLVDFFKTILGDIDHNVDENLEAFLRPIVNGIKEGSNSEEVEAINISRRSKEKMMSTAIQMQGRFSAIADISTAYITVSTDYIRPAINEMEILSTMTDSEWQIKSQEFILKCDRLMTDIDGVAQETNANVNRNMSRHINALQRRAIEAAAEYEG</sequence>
<accession>A0A0C3GZN7</accession>
<organism evidence="3 4">
    <name type="scientific">Oidiodendron maius (strain Zn)</name>
    <dbReference type="NCBI Taxonomy" id="913774"/>
    <lineage>
        <taxon>Eukaryota</taxon>
        <taxon>Fungi</taxon>
        <taxon>Dikarya</taxon>
        <taxon>Ascomycota</taxon>
        <taxon>Pezizomycotina</taxon>
        <taxon>Leotiomycetes</taxon>
        <taxon>Leotiomycetes incertae sedis</taxon>
        <taxon>Myxotrichaceae</taxon>
        <taxon>Oidiodendron</taxon>
    </lineage>
</organism>
<dbReference type="AlphaFoldDB" id="A0A0C3GZN7"/>
<dbReference type="Proteomes" id="UP000054321">
    <property type="component" value="Unassembled WGS sequence"/>
</dbReference>
<evidence type="ECO:0000256" key="2">
    <source>
        <dbReference type="SAM" id="MobiDB-lite"/>
    </source>
</evidence>
<name>A0A0C3GZN7_OIDMZ</name>
<keyword evidence="1" id="KW-0175">Coiled coil</keyword>
<reference evidence="4" key="2">
    <citation type="submission" date="2015-01" db="EMBL/GenBank/DDBJ databases">
        <title>Evolutionary Origins and Diversification of the Mycorrhizal Mutualists.</title>
        <authorList>
            <consortium name="DOE Joint Genome Institute"/>
            <consortium name="Mycorrhizal Genomics Consortium"/>
            <person name="Kohler A."/>
            <person name="Kuo A."/>
            <person name="Nagy L.G."/>
            <person name="Floudas D."/>
            <person name="Copeland A."/>
            <person name="Barry K.W."/>
            <person name="Cichocki N."/>
            <person name="Veneault-Fourrey C."/>
            <person name="LaButti K."/>
            <person name="Lindquist E.A."/>
            <person name="Lipzen A."/>
            <person name="Lundell T."/>
            <person name="Morin E."/>
            <person name="Murat C."/>
            <person name="Riley R."/>
            <person name="Ohm R."/>
            <person name="Sun H."/>
            <person name="Tunlid A."/>
            <person name="Henrissat B."/>
            <person name="Grigoriev I.V."/>
            <person name="Hibbett D.S."/>
            <person name="Martin F."/>
        </authorList>
    </citation>
    <scope>NUCLEOTIDE SEQUENCE [LARGE SCALE GENOMIC DNA]</scope>
    <source>
        <strain evidence="4">Zn</strain>
    </source>
</reference>
<evidence type="ECO:0000256" key="1">
    <source>
        <dbReference type="SAM" id="Coils"/>
    </source>
</evidence>
<feature type="compositionally biased region" description="Basic and acidic residues" evidence="2">
    <location>
        <begin position="13"/>
        <end position="25"/>
    </location>
</feature>
<reference evidence="3 4" key="1">
    <citation type="submission" date="2014-04" db="EMBL/GenBank/DDBJ databases">
        <authorList>
            <consortium name="DOE Joint Genome Institute"/>
            <person name="Kuo A."/>
            <person name="Martino E."/>
            <person name="Perotto S."/>
            <person name="Kohler A."/>
            <person name="Nagy L.G."/>
            <person name="Floudas D."/>
            <person name="Copeland A."/>
            <person name="Barry K.W."/>
            <person name="Cichocki N."/>
            <person name="Veneault-Fourrey C."/>
            <person name="LaButti K."/>
            <person name="Lindquist E.A."/>
            <person name="Lipzen A."/>
            <person name="Lundell T."/>
            <person name="Morin E."/>
            <person name="Murat C."/>
            <person name="Sun H."/>
            <person name="Tunlid A."/>
            <person name="Henrissat B."/>
            <person name="Grigoriev I.V."/>
            <person name="Hibbett D.S."/>
            <person name="Martin F."/>
            <person name="Nordberg H.P."/>
            <person name="Cantor M.N."/>
            <person name="Hua S.X."/>
        </authorList>
    </citation>
    <scope>NUCLEOTIDE SEQUENCE [LARGE SCALE GENOMIC DNA]</scope>
    <source>
        <strain evidence="3 4">Zn</strain>
    </source>
</reference>
<proteinExistence type="predicted"/>
<feature type="region of interest" description="Disordered" evidence="2">
    <location>
        <begin position="1"/>
        <end position="49"/>
    </location>
</feature>
<dbReference type="EMBL" id="KN832884">
    <property type="protein sequence ID" value="KIM96599.1"/>
    <property type="molecule type" value="Genomic_DNA"/>
</dbReference>
<dbReference type="OrthoDB" id="5406275at2759"/>
<evidence type="ECO:0000313" key="4">
    <source>
        <dbReference type="Proteomes" id="UP000054321"/>
    </source>
</evidence>
<dbReference type="STRING" id="913774.A0A0C3GZN7"/>
<dbReference type="PANTHER" id="PTHR33488">
    <property type="entry name" value="ZGC:162509"/>
    <property type="match status" value="1"/>
</dbReference>
<dbReference type="PANTHER" id="PTHR33488:SF2">
    <property type="entry name" value="EARLY ENDOSOME ANTIGEN 1-LIKE"/>
    <property type="match status" value="1"/>
</dbReference>
<feature type="compositionally biased region" description="Polar residues" evidence="2">
    <location>
        <begin position="32"/>
        <end position="45"/>
    </location>
</feature>
<protein>
    <submittedName>
        <fullName evidence="3">Uncharacterized protein</fullName>
    </submittedName>
</protein>